<dbReference type="AlphaFoldDB" id="A0A0B4X8L3"/>
<feature type="region of interest" description="Disordered" evidence="1">
    <location>
        <begin position="48"/>
        <end position="68"/>
    </location>
</feature>
<name>A0A0B4X8L3_9HYPH</name>
<dbReference type="EMBL" id="CP006877">
    <property type="protein sequence ID" value="AJD43055.1"/>
    <property type="molecule type" value="Genomic_DNA"/>
</dbReference>
<evidence type="ECO:0000256" key="1">
    <source>
        <dbReference type="SAM" id="MobiDB-lite"/>
    </source>
</evidence>
<sequence>MKSNVSGALTRFVPKMSGNLESFTYLAYMAMTWQRSLNKLFRGAALRKPPDNPISRQEVTYADFKQSR</sequence>
<evidence type="ECO:0000313" key="3">
    <source>
        <dbReference type="Proteomes" id="UP000031368"/>
    </source>
</evidence>
<protein>
    <submittedName>
        <fullName evidence="2">Uncharacterized protein</fullName>
    </submittedName>
</protein>
<dbReference type="HOGENOM" id="CLU_2791072_0_0_5"/>
<dbReference type="KEGG" id="rga:RGR602_CH03755"/>
<evidence type="ECO:0000313" key="2">
    <source>
        <dbReference type="EMBL" id="AJD43055.1"/>
    </source>
</evidence>
<gene>
    <name evidence="2" type="ORF">RGR602_CH03755</name>
</gene>
<accession>A0A0B4X8L3</accession>
<proteinExistence type="predicted"/>
<organism evidence="2 3">
    <name type="scientific">Rhizobium gallicum bv. gallicum R602sp</name>
    <dbReference type="NCBI Taxonomy" id="1041138"/>
    <lineage>
        <taxon>Bacteria</taxon>
        <taxon>Pseudomonadati</taxon>
        <taxon>Pseudomonadota</taxon>
        <taxon>Alphaproteobacteria</taxon>
        <taxon>Hyphomicrobiales</taxon>
        <taxon>Rhizobiaceae</taxon>
        <taxon>Rhizobium/Agrobacterium group</taxon>
        <taxon>Rhizobium</taxon>
    </lineage>
</organism>
<reference evidence="2 3" key="1">
    <citation type="submission" date="2013-11" db="EMBL/GenBank/DDBJ databases">
        <title>Complete genome sequence of Rhizobium gallicum bv. gallicum R602.</title>
        <authorList>
            <person name="Bustos P."/>
            <person name="Santamaria R.I."/>
            <person name="Lozano L."/>
            <person name="Acosta J.L."/>
            <person name="Ormeno-Orrillo E."/>
            <person name="Rogel M.A."/>
            <person name="Romero D."/>
            <person name="Cevallos M.A."/>
            <person name="Martinez-Romero E."/>
            <person name="Gonzalez V."/>
        </authorList>
    </citation>
    <scope>NUCLEOTIDE SEQUENCE [LARGE SCALE GENOMIC DNA]</scope>
    <source>
        <strain evidence="2 3">R602</strain>
    </source>
</reference>
<keyword evidence="3" id="KW-1185">Reference proteome</keyword>
<dbReference type="Proteomes" id="UP000031368">
    <property type="component" value="Chromosome"/>
</dbReference>